<dbReference type="Proteomes" id="UP001432180">
    <property type="component" value="Chromosome"/>
</dbReference>
<accession>A0ABZ0S682</accession>
<proteinExistence type="predicted"/>
<keyword evidence="2" id="KW-1185">Reference proteome</keyword>
<dbReference type="EMBL" id="CP121472">
    <property type="protein sequence ID" value="WPL16113.1"/>
    <property type="molecule type" value="Genomic_DNA"/>
</dbReference>
<protein>
    <submittedName>
        <fullName evidence="1">Uncharacterized protein</fullName>
    </submittedName>
</protein>
<reference evidence="1 2" key="1">
    <citation type="journal article" date="2023" name="Microorganisms">
        <title>Thiorhodovibrio frisius and Trv. litoralis spp. nov., Two Novel Members from a Clade of Fastidious Purple Sulfur Bacteria That Exhibit Unique Red-Shifted Light-Harvesting Capabilities.</title>
        <authorList>
            <person name="Methner A."/>
            <person name="Kuzyk S.B."/>
            <person name="Petersen J."/>
            <person name="Bauer S."/>
            <person name="Brinkmann H."/>
            <person name="Sichau K."/>
            <person name="Wanner G."/>
            <person name="Wolf J."/>
            <person name="Neumann-Schaal M."/>
            <person name="Henke P."/>
            <person name="Tank M."/>
            <person name="Sproer C."/>
            <person name="Bunk B."/>
            <person name="Overmann J."/>
        </authorList>
    </citation>
    <scope>NUCLEOTIDE SEQUENCE [LARGE SCALE GENOMIC DNA]</scope>
    <source>
        <strain evidence="1 2">DSM 6702</strain>
    </source>
</reference>
<sequence length="65" mass="7091">MLEFDSVSSQRHQIKELQCCSAENQGASTLGRKAIFDLNCRYLLNNESDQCGGAPDVTATGGVRR</sequence>
<organism evidence="1 2">
    <name type="scientific">Thiorhodovibrio winogradskyi</name>
    <dbReference type="NCBI Taxonomy" id="77007"/>
    <lineage>
        <taxon>Bacteria</taxon>
        <taxon>Pseudomonadati</taxon>
        <taxon>Pseudomonadota</taxon>
        <taxon>Gammaproteobacteria</taxon>
        <taxon>Chromatiales</taxon>
        <taxon>Chromatiaceae</taxon>
        <taxon>Thiorhodovibrio</taxon>
    </lineage>
</organism>
<gene>
    <name evidence="1" type="ORF">Thiowin_01060</name>
</gene>
<evidence type="ECO:0000313" key="2">
    <source>
        <dbReference type="Proteomes" id="UP001432180"/>
    </source>
</evidence>
<dbReference type="RefSeq" id="WP_328986664.1">
    <property type="nucleotide sequence ID" value="NZ_CP121472.1"/>
</dbReference>
<evidence type="ECO:0000313" key="1">
    <source>
        <dbReference type="EMBL" id="WPL16113.1"/>
    </source>
</evidence>
<name>A0ABZ0S682_9GAMM</name>